<name>A0A434AYA1_9BACT</name>
<dbReference type="PROSITE" id="PS01124">
    <property type="entry name" value="HTH_ARAC_FAMILY_2"/>
    <property type="match status" value="1"/>
</dbReference>
<evidence type="ECO:0000313" key="5">
    <source>
        <dbReference type="EMBL" id="RUT79421.1"/>
    </source>
</evidence>
<dbReference type="InterPro" id="IPR009057">
    <property type="entry name" value="Homeodomain-like_sf"/>
</dbReference>
<dbReference type="GO" id="GO:0003700">
    <property type="term" value="F:DNA-binding transcription factor activity"/>
    <property type="evidence" value="ECO:0007669"/>
    <property type="project" value="InterPro"/>
</dbReference>
<protein>
    <submittedName>
        <fullName evidence="5">AraC family transcriptional regulator</fullName>
    </submittedName>
</protein>
<evidence type="ECO:0000256" key="1">
    <source>
        <dbReference type="ARBA" id="ARBA00023015"/>
    </source>
</evidence>
<comment type="caution">
    <text evidence="5">The sequence shown here is derived from an EMBL/GenBank/DDBJ whole genome shotgun (WGS) entry which is preliminary data.</text>
</comment>
<organism evidence="5 6">
    <name type="scientific">Ancylomarina longa</name>
    <dbReference type="NCBI Taxonomy" id="2487017"/>
    <lineage>
        <taxon>Bacteria</taxon>
        <taxon>Pseudomonadati</taxon>
        <taxon>Bacteroidota</taxon>
        <taxon>Bacteroidia</taxon>
        <taxon>Marinilabiliales</taxon>
        <taxon>Marinifilaceae</taxon>
        <taxon>Ancylomarina</taxon>
    </lineage>
</organism>
<dbReference type="InterPro" id="IPR037923">
    <property type="entry name" value="HTH-like"/>
</dbReference>
<dbReference type="InterPro" id="IPR018060">
    <property type="entry name" value="HTH_AraC"/>
</dbReference>
<dbReference type="PANTHER" id="PTHR43280">
    <property type="entry name" value="ARAC-FAMILY TRANSCRIPTIONAL REGULATOR"/>
    <property type="match status" value="1"/>
</dbReference>
<keyword evidence="6" id="KW-1185">Reference proteome</keyword>
<dbReference type="Proteomes" id="UP000282985">
    <property type="component" value="Unassembled WGS sequence"/>
</dbReference>
<dbReference type="EMBL" id="RJJX01000003">
    <property type="protein sequence ID" value="RUT79421.1"/>
    <property type="molecule type" value="Genomic_DNA"/>
</dbReference>
<dbReference type="Pfam" id="PF12833">
    <property type="entry name" value="HTH_18"/>
    <property type="match status" value="1"/>
</dbReference>
<dbReference type="RefSeq" id="WP_127342714.1">
    <property type="nucleotide sequence ID" value="NZ_RJJX01000003.1"/>
</dbReference>
<feature type="domain" description="HTH araC/xylS-type" evidence="4">
    <location>
        <begin position="185"/>
        <end position="283"/>
    </location>
</feature>
<keyword evidence="3" id="KW-0804">Transcription</keyword>
<dbReference type="OrthoDB" id="9793451at2"/>
<dbReference type="GO" id="GO:0043565">
    <property type="term" value="F:sequence-specific DNA binding"/>
    <property type="evidence" value="ECO:0007669"/>
    <property type="project" value="InterPro"/>
</dbReference>
<dbReference type="Gene3D" id="1.10.10.60">
    <property type="entry name" value="Homeodomain-like"/>
    <property type="match status" value="1"/>
</dbReference>
<evidence type="ECO:0000313" key="6">
    <source>
        <dbReference type="Proteomes" id="UP000282985"/>
    </source>
</evidence>
<dbReference type="SUPFAM" id="SSF46689">
    <property type="entry name" value="Homeodomain-like"/>
    <property type="match status" value="1"/>
</dbReference>
<dbReference type="SUPFAM" id="SSF51215">
    <property type="entry name" value="Regulatory protein AraC"/>
    <property type="match status" value="1"/>
</dbReference>
<dbReference type="AlphaFoldDB" id="A0A434AYA1"/>
<dbReference type="PANTHER" id="PTHR43280:SF32">
    <property type="entry name" value="TRANSCRIPTIONAL REGULATORY PROTEIN"/>
    <property type="match status" value="1"/>
</dbReference>
<evidence type="ECO:0000256" key="2">
    <source>
        <dbReference type="ARBA" id="ARBA00023125"/>
    </source>
</evidence>
<sequence length="289" mass="34724">MKTFHFKRKACGVELSMNMGTYDHFPSDYATGEMHNTDYFEILIFSKANGYMILDQKHINLKDRLIIFISPFQRRQWFLNSNDIHAEYLIFQEDFLNDFFSDKLFTFRLQYFYQLQTPLALNANDVLFDKVKRINQEIKEELLDYKCDSEHLIRSLLYFLLIRINRDYALHYQLDTKTQINNYAYQFKQLLEKYICEKQRTEDYAELMGISRITLNKAVKIQFNLTSSQLIKDRLLFEIENLLIYSELSISEISEKLNFSEANHLNRFFKHQTGLTPLIYRQDYQNGSL</sequence>
<accession>A0A434AYA1</accession>
<evidence type="ECO:0000259" key="4">
    <source>
        <dbReference type="PROSITE" id="PS01124"/>
    </source>
</evidence>
<proteinExistence type="predicted"/>
<keyword evidence="2" id="KW-0238">DNA-binding</keyword>
<reference evidence="5 6" key="1">
    <citation type="submission" date="2018-11" db="EMBL/GenBank/DDBJ databases">
        <title>Parancylomarina longa gen. nov., sp. nov., isolated from sediments of southern Okinawa.</title>
        <authorList>
            <person name="Fu T."/>
        </authorList>
    </citation>
    <scope>NUCLEOTIDE SEQUENCE [LARGE SCALE GENOMIC DNA]</scope>
    <source>
        <strain evidence="5 6">T3-2 S1-C</strain>
    </source>
</reference>
<gene>
    <name evidence="5" type="ORF">DLK05_04160</name>
</gene>
<dbReference type="SMART" id="SM00342">
    <property type="entry name" value="HTH_ARAC"/>
    <property type="match status" value="1"/>
</dbReference>
<evidence type="ECO:0000256" key="3">
    <source>
        <dbReference type="ARBA" id="ARBA00023163"/>
    </source>
</evidence>
<keyword evidence="1" id="KW-0805">Transcription regulation</keyword>